<organism evidence="3 4">
    <name type="scientific">Nitrolancea hollandica Lb</name>
    <dbReference type="NCBI Taxonomy" id="1129897"/>
    <lineage>
        <taxon>Bacteria</taxon>
        <taxon>Pseudomonadati</taxon>
        <taxon>Thermomicrobiota</taxon>
        <taxon>Thermomicrobia</taxon>
        <taxon>Sphaerobacterales</taxon>
        <taxon>Sphaerobacterineae</taxon>
        <taxon>Sphaerobacteraceae</taxon>
        <taxon>Nitrolancea</taxon>
    </lineage>
</organism>
<reference evidence="3 4" key="1">
    <citation type="journal article" date="2012" name="ISME J.">
        <title>Nitrification expanded: discovery, physiology and genomics of a nitrite-oxidizing bacterium from the phylum Chloroflexi.</title>
        <authorList>
            <person name="Sorokin D.Y."/>
            <person name="Lucker S."/>
            <person name="Vejmelkova D."/>
            <person name="Kostrikina N.A."/>
            <person name="Kleerebezem R."/>
            <person name="Rijpstra W.I."/>
            <person name="Damste J.S."/>
            <person name="Le Paslier D."/>
            <person name="Muyzer G."/>
            <person name="Wagner M."/>
            <person name="van Loosdrecht M.C."/>
            <person name="Daims H."/>
        </authorList>
    </citation>
    <scope>NUCLEOTIDE SEQUENCE [LARGE SCALE GENOMIC DNA]</scope>
    <source>
        <strain evidence="4">none</strain>
    </source>
</reference>
<dbReference type="Pfam" id="PF09939">
    <property type="entry name" value="DUF2171"/>
    <property type="match status" value="1"/>
</dbReference>
<evidence type="ECO:0000313" key="4">
    <source>
        <dbReference type="Proteomes" id="UP000004221"/>
    </source>
</evidence>
<dbReference type="PANTHER" id="PTHR36109">
    <property type="entry name" value="MEMBRANE PROTEIN-RELATED"/>
    <property type="match status" value="1"/>
</dbReference>
<evidence type="ECO:0008006" key="5">
    <source>
        <dbReference type="Google" id="ProtNLM"/>
    </source>
</evidence>
<comment type="caution">
    <text evidence="3">The sequence shown here is derived from an EMBL/GenBank/DDBJ whole genome shotgun (WGS) entry which is preliminary data.</text>
</comment>
<name>I4EFQ9_9BACT</name>
<accession>I4EFQ9</accession>
<proteinExistence type="predicted"/>
<dbReference type="Proteomes" id="UP000004221">
    <property type="component" value="Unassembled WGS sequence"/>
</dbReference>
<sequence>MAEAYDIWGRTRILNEARGGGYHTVVGVFDDDSLTEKAINALYDAGFAVEQVSLVARGTGASDEIPSEAEADHAAAGAGRGIAIGGIGGGVLSALIGLGALAVPGVGPVVTAGWIGSILGGAAAGAALGGWIGSMAELNVPKDLAHQYAKQISEGNQIVMVLAEQGNRENIAERALADAGAVHVESYPFEARPDEFPGAEKVVPAHHEPKETPQQLHDQIRRGMDVVGSNGERVGEVKEIHDTDFLVDRERKTDIFIPFSAVQDVIMSNQTVVLSIPDYEVSQLKQRTRPGKPAGSPDWEIPSLS</sequence>
<evidence type="ECO:0000313" key="3">
    <source>
        <dbReference type="EMBL" id="CCF83521.1"/>
    </source>
</evidence>
<dbReference type="InterPro" id="IPR052948">
    <property type="entry name" value="Low_temp-induced_all0457"/>
</dbReference>
<dbReference type="InterPro" id="IPR018684">
    <property type="entry name" value="DUF2171"/>
</dbReference>
<keyword evidence="4" id="KW-1185">Reference proteome</keyword>
<feature type="transmembrane region" description="Helical" evidence="2">
    <location>
        <begin position="82"/>
        <end position="103"/>
    </location>
</feature>
<evidence type="ECO:0000256" key="1">
    <source>
        <dbReference type="SAM" id="MobiDB-lite"/>
    </source>
</evidence>
<gene>
    <name evidence="3" type="ORF">NITHO_2370003</name>
</gene>
<feature type="transmembrane region" description="Helical" evidence="2">
    <location>
        <begin position="109"/>
        <end position="132"/>
    </location>
</feature>
<evidence type="ECO:0000256" key="2">
    <source>
        <dbReference type="SAM" id="Phobius"/>
    </source>
</evidence>
<dbReference type="EMBL" id="CAGS01000154">
    <property type="protein sequence ID" value="CCF83521.1"/>
    <property type="molecule type" value="Genomic_DNA"/>
</dbReference>
<keyword evidence="2" id="KW-0472">Membrane</keyword>
<dbReference type="PANTHER" id="PTHR36109:SF2">
    <property type="entry name" value="MEMBRANE PROTEIN"/>
    <property type="match status" value="1"/>
</dbReference>
<feature type="region of interest" description="Disordered" evidence="1">
    <location>
        <begin position="285"/>
        <end position="305"/>
    </location>
</feature>
<dbReference type="AlphaFoldDB" id="I4EFQ9"/>
<protein>
    <recommendedName>
        <fullName evidence="5">PRC-barrel domain-containing protein</fullName>
    </recommendedName>
</protein>
<keyword evidence="2" id="KW-0812">Transmembrane</keyword>
<keyword evidence="2" id="KW-1133">Transmembrane helix</keyword>
<dbReference type="RefSeq" id="WP_008476805.1">
    <property type="nucleotide sequence ID" value="NZ_CAGS01000154.1"/>
</dbReference>